<dbReference type="RefSeq" id="WP_317995683.1">
    <property type="nucleotide sequence ID" value="NZ_AP025523.1"/>
</dbReference>
<evidence type="ECO:0000313" key="1">
    <source>
        <dbReference type="EMBL" id="BDE08136.1"/>
    </source>
</evidence>
<proteinExistence type="predicted"/>
<reference evidence="1 2" key="1">
    <citation type="journal article" date="2022" name="ISME Commun">
        <title>Vulcanimicrobium alpinus gen. nov. sp. nov., the first cultivated representative of the candidate phylum 'Eremiobacterota', is a metabolically versatile aerobic anoxygenic phototroph.</title>
        <authorList>
            <person name="Yabe S."/>
            <person name="Muto K."/>
            <person name="Abe K."/>
            <person name="Yokota A."/>
            <person name="Staudigel H."/>
            <person name="Tebo B.M."/>
        </authorList>
    </citation>
    <scope>NUCLEOTIDE SEQUENCE [LARGE SCALE GENOMIC DNA]</scope>
    <source>
        <strain evidence="1 2">WC8-2</strain>
    </source>
</reference>
<evidence type="ECO:0000313" key="2">
    <source>
        <dbReference type="Proteomes" id="UP001317532"/>
    </source>
</evidence>
<sequence length="141" mass="14970">MALIAEYLLLLARDSDAAGLQSYEATDFLVYRRGIDVRSALVLWQIGVIGERSIKREAGAWNRAGLAVLAEVLAAHYGGTHEAVVYQAASNALCDPAIERMPLASLASARVSAIATLYVPPSEAPVADETMLLRLGMSSPG</sequence>
<protein>
    <submittedName>
        <fullName evidence="1">Uncharacterized protein</fullName>
    </submittedName>
</protein>
<dbReference type="EMBL" id="AP025523">
    <property type="protein sequence ID" value="BDE08136.1"/>
    <property type="molecule type" value="Genomic_DNA"/>
</dbReference>
<accession>A0AAN1Y049</accession>
<dbReference type="Proteomes" id="UP001317532">
    <property type="component" value="Chromosome"/>
</dbReference>
<dbReference type="AlphaFoldDB" id="A0AAN1Y049"/>
<gene>
    <name evidence="1" type="ORF">WPS_34120</name>
</gene>
<dbReference type="KEGG" id="vab:WPS_34120"/>
<keyword evidence="2" id="KW-1185">Reference proteome</keyword>
<name>A0AAN1Y049_UNVUL</name>
<organism evidence="1 2">
    <name type="scientific">Vulcanimicrobium alpinum</name>
    <dbReference type="NCBI Taxonomy" id="3016050"/>
    <lineage>
        <taxon>Bacteria</taxon>
        <taxon>Bacillati</taxon>
        <taxon>Vulcanimicrobiota</taxon>
        <taxon>Vulcanimicrobiia</taxon>
        <taxon>Vulcanimicrobiales</taxon>
        <taxon>Vulcanimicrobiaceae</taxon>
        <taxon>Vulcanimicrobium</taxon>
    </lineage>
</organism>